<dbReference type="InterPro" id="IPR010530">
    <property type="entry name" value="B12D"/>
</dbReference>
<name>A0A9N9WVM0_9DIPT</name>
<organism evidence="2 3">
    <name type="scientific">Chironomus riparius</name>
    <dbReference type="NCBI Taxonomy" id="315576"/>
    <lineage>
        <taxon>Eukaryota</taxon>
        <taxon>Metazoa</taxon>
        <taxon>Ecdysozoa</taxon>
        <taxon>Arthropoda</taxon>
        <taxon>Hexapoda</taxon>
        <taxon>Insecta</taxon>
        <taxon>Pterygota</taxon>
        <taxon>Neoptera</taxon>
        <taxon>Endopterygota</taxon>
        <taxon>Diptera</taxon>
        <taxon>Nematocera</taxon>
        <taxon>Chironomoidea</taxon>
        <taxon>Chironomidae</taxon>
        <taxon>Chironominae</taxon>
        <taxon>Chironomus</taxon>
    </lineage>
</organism>
<reference evidence="2" key="2">
    <citation type="submission" date="2022-10" db="EMBL/GenBank/DDBJ databases">
        <authorList>
            <consortium name="ENA_rothamsted_submissions"/>
            <consortium name="culmorum"/>
            <person name="King R."/>
        </authorList>
    </citation>
    <scope>NUCLEOTIDE SEQUENCE</scope>
</reference>
<dbReference type="PANTHER" id="PTHR14256:SF1">
    <property type="entry name" value="GEO09626P1"/>
    <property type="match status" value="1"/>
</dbReference>
<keyword evidence="1" id="KW-0812">Transmembrane</keyword>
<dbReference type="Pfam" id="PF06522">
    <property type="entry name" value="B12D"/>
    <property type="match status" value="1"/>
</dbReference>
<evidence type="ECO:0000256" key="1">
    <source>
        <dbReference type="SAM" id="Phobius"/>
    </source>
</evidence>
<evidence type="ECO:0000313" key="2">
    <source>
        <dbReference type="EMBL" id="CAG9807869.1"/>
    </source>
</evidence>
<evidence type="ECO:0000313" key="3">
    <source>
        <dbReference type="Proteomes" id="UP001153620"/>
    </source>
</evidence>
<reference evidence="2" key="1">
    <citation type="submission" date="2022-01" db="EMBL/GenBank/DDBJ databases">
        <authorList>
            <person name="King R."/>
        </authorList>
    </citation>
    <scope>NUCLEOTIDE SEQUENCE</scope>
</reference>
<keyword evidence="3" id="KW-1185">Reference proteome</keyword>
<dbReference type="OrthoDB" id="5511684at2759"/>
<dbReference type="AlphaFoldDB" id="A0A9N9WVM0"/>
<keyword evidence="1" id="KW-0472">Membrane</keyword>
<feature type="transmembrane region" description="Helical" evidence="1">
    <location>
        <begin position="16"/>
        <end position="36"/>
    </location>
</feature>
<proteinExistence type="predicted"/>
<dbReference type="Proteomes" id="UP001153620">
    <property type="component" value="Chromosome 3"/>
</dbReference>
<sequence>MTMQGLSMASIKKNPALLPLYVCIVAGMAGAGYYLLRLATRSPEVTWSHKNNPEPWEHYRNKQYKFYSPIRDYSKTESPAPKYNE</sequence>
<dbReference type="PANTHER" id="PTHR14256">
    <property type="entry name" value="NADH-UBIQUINONE OXIDOREDUCTASE MLRQ SUBUNIT"/>
    <property type="match status" value="1"/>
</dbReference>
<accession>A0A9N9WVM0</accession>
<keyword evidence="1" id="KW-1133">Transmembrane helix</keyword>
<gene>
    <name evidence="2" type="ORF">CHIRRI_LOCUS10715</name>
</gene>
<dbReference type="EMBL" id="OU895879">
    <property type="protein sequence ID" value="CAG9807869.1"/>
    <property type="molecule type" value="Genomic_DNA"/>
</dbReference>
<protein>
    <submittedName>
        <fullName evidence="2">Uncharacterized protein</fullName>
    </submittedName>
</protein>